<evidence type="ECO:0000313" key="2">
    <source>
        <dbReference type="EMBL" id="CEK84172.1"/>
    </source>
</evidence>
<protein>
    <submittedName>
        <fullName evidence="2">Uncharacterized protein</fullName>
    </submittedName>
</protein>
<feature type="chain" id="PRO_5002127782" evidence="1">
    <location>
        <begin position="17"/>
        <end position="280"/>
    </location>
</feature>
<evidence type="ECO:0000256" key="1">
    <source>
        <dbReference type="SAM" id="SignalP"/>
    </source>
</evidence>
<dbReference type="AlphaFoldDB" id="A0A0B7AU68"/>
<dbReference type="EMBL" id="HACG01037307">
    <property type="protein sequence ID" value="CEK84172.1"/>
    <property type="molecule type" value="Transcribed_RNA"/>
</dbReference>
<sequence length="280" mass="31429">MLGLTVFCACLVVCSGWLLSKIEREAPANPLWNGLKVRWDNDPSKGYFSLPRTASEALAQNFVKVSDCDQRSSWGGARYVKDNDYTLTLLYDINGYIAGIQTGIPKNLANGFPFPSLRPPFVSDGDRWALTAYFTDPGTICTTGRSEAQFNEEGTGTNLYFQNSTTPEASFKIPQNEADMAATQWTEGKCFVTMGKHWWYNLSVDMKKESMFPAFLLFNGGKLNGFGWAMTTPLPSEIYEHPPLSSYKLFMKEVPKFLAEVETISTLHIFLTKYQIANFC</sequence>
<gene>
    <name evidence="2" type="primary">ORF141114</name>
</gene>
<organism evidence="2">
    <name type="scientific">Arion vulgaris</name>
    <dbReference type="NCBI Taxonomy" id="1028688"/>
    <lineage>
        <taxon>Eukaryota</taxon>
        <taxon>Metazoa</taxon>
        <taxon>Spiralia</taxon>
        <taxon>Lophotrochozoa</taxon>
        <taxon>Mollusca</taxon>
        <taxon>Gastropoda</taxon>
        <taxon>Heterobranchia</taxon>
        <taxon>Euthyneura</taxon>
        <taxon>Panpulmonata</taxon>
        <taxon>Eupulmonata</taxon>
        <taxon>Stylommatophora</taxon>
        <taxon>Helicina</taxon>
        <taxon>Arionoidea</taxon>
        <taxon>Arionidae</taxon>
        <taxon>Arion</taxon>
    </lineage>
</organism>
<feature type="signal peptide" evidence="1">
    <location>
        <begin position="1"/>
        <end position="16"/>
    </location>
</feature>
<reference evidence="2" key="1">
    <citation type="submission" date="2014-12" db="EMBL/GenBank/DDBJ databases">
        <title>Insight into the proteome of Arion vulgaris.</title>
        <authorList>
            <person name="Aradska J."/>
            <person name="Bulat T."/>
            <person name="Smidak R."/>
            <person name="Sarate P."/>
            <person name="Gangsoo J."/>
            <person name="Sialana F."/>
            <person name="Bilban M."/>
            <person name="Lubec G."/>
        </authorList>
    </citation>
    <scope>NUCLEOTIDE SEQUENCE</scope>
    <source>
        <tissue evidence="2">Skin</tissue>
    </source>
</reference>
<keyword evidence="1" id="KW-0732">Signal</keyword>
<name>A0A0B7AU68_9EUPU</name>
<proteinExistence type="predicted"/>
<accession>A0A0B7AU68</accession>